<dbReference type="EMBL" id="DF977487">
    <property type="protein sequence ID" value="GAP90244.1"/>
    <property type="molecule type" value="Genomic_DNA"/>
</dbReference>
<dbReference type="OrthoDB" id="4161186at2759"/>
<keyword evidence="3" id="KW-0808">Transferase</keyword>
<keyword evidence="3" id="KW-0489">Methyltransferase</keyword>
<dbReference type="OMA" id="VIQGHEW"/>
<evidence type="ECO:0000256" key="1">
    <source>
        <dbReference type="SAM" id="MobiDB-lite"/>
    </source>
</evidence>
<sequence length="347" mass="38935">MNVLSWLDDIKPQGSVDDPVDGLVDDPAPEVPNSRKRRRLARLEDADKSIIAAQIDRSDPRMPTELQMMLNALEIFQSRTDIVPSYLAPSIERRAKWDANFYNFRPAAFQNGEATENTTTDNATALDPGLSLDRVLEVFSAAKECFNGAHPEATWNTLVHWPIFQLALGAVVDAPKAPPEEEEDGIQEQRQEHRVRVRAMPCATARLKGNQRGKMVDYCMFVEPQDEDLTKLMELWKHPQLDCNINHTDHYSLRQRPVVLSATSKRPGEGFAEAQVQLSVWQGAQWAPLESLMEITKGGGKDAARPLIPFLPALVIQGHEWSFVATTRSGKQTVHPSLDSPSHRDIF</sequence>
<gene>
    <name evidence="3" type="ORF">SAMD00023353_4201010</name>
</gene>
<dbReference type="Pfam" id="PF20516">
    <property type="entry name" value="PDDEXK_12"/>
    <property type="match status" value="1"/>
</dbReference>
<dbReference type="InterPro" id="IPR046797">
    <property type="entry name" value="PDDEXK_12"/>
</dbReference>
<proteinExistence type="predicted"/>
<feature type="region of interest" description="Disordered" evidence="1">
    <location>
        <begin position="16"/>
        <end position="35"/>
    </location>
</feature>
<keyword evidence="4" id="KW-1185">Reference proteome</keyword>
<dbReference type="GO" id="GO:0008168">
    <property type="term" value="F:methyltransferase activity"/>
    <property type="evidence" value="ECO:0007669"/>
    <property type="project" value="UniProtKB-KW"/>
</dbReference>
<organism evidence="3">
    <name type="scientific">Rosellinia necatrix</name>
    <name type="common">White root-rot fungus</name>
    <dbReference type="NCBI Taxonomy" id="77044"/>
    <lineage>
        <taxon>Eukaryota</taxon>
        <taxon>Fungi</taxon>
        <taxon>Dikarya</taxon>
        <taxon>Ascomycota</taxon>
        <taxon>Pezizomycotina</taxon>
        <taxon>Sordariomycetes</taxon>
        <taxon>Xylariomycetidae</taxon>
        <taxon>Xylariales</taxon>
        <taxon>Xylariaceae</taxon>
        <taxon>Rosellinia</taxon>
    </lineage>
</organism>
<feature type="compositionally biased region" description="Acidic residues" evidence="1">
    <location>
        <begin position="18"/>
        <end position="28"/>
    </location>
</feature>
<evidence type="ECO:0000313" key="4">
    <source>
        <dbReference type="Proteomes" id="UP000054516"/>
    </source>
</evidence>
<evidence type="ECO:0000259" key="2">
    <source>
        <dbReference type="Pfam" id="PF20516"/>
    </source>
</evidence>
<evidence type="ECO:0000313" key="3">
    <source>
        <dbReference type="EMBL" id="GAP90244.1"/>
    </source>
</evidence>
<name>A0A1W2TPC0_ROSNE</name>
<reference evidence="3" key="1">
    <citation type="submission" date="2016-03" db="EMBL/GenBank/DDBJ databases">
        <title>Draft genome sequence of Rosellinia necatrix.</title>
        <authorList>
            <person name="Kanematsu S."/>
        </authorList>
    </citation>
    <scope>NUCLEOTIDE SEQUENCE [LARGE SCALE GENOMIC DNA]</scope>
    <source>
        <strain evidence="3">W97</strain>
    </source>
</reference>
<dbReference type="GO" id="GO:0032259">
    <property type="term" value="P:methylation"/>
    <property type="evidence" value="ECO:0007669"/>
    <property type="project" value="UniProtKB-KW"/>
</dbReference>
<dbReference type="AlphaFoldDB" id="A0A1W2TPC0"/>
<accession>A0A1W2TPC0</accession>
<feature type="domain" description="PD-(D/E)XK nuclease-like" evidence="2">
    <location>
        <begin position="119"/>
        <end position="332"/>
    </location>
</feature>
<protein>
    <submittedName>
        <fullName evidence="3">Putative methyltransferase type 11</fullName>
    </submittedName>
</protein>
<dbReference type="Proteomes" id="UP000054516">
    <property type="component" value="Unassembled WGS sequence"/>
</dbReference>